<accession>A0A8J3JH43</accession>
<feature type="transmembrane region" description="Helical" evidence="10">
    <location>
        <begin position="21"/>
        <end position="43"/>
    </location>
</feature>
<name>A0A8J3JH43_9ACTN</name>
<dbReference type="PANTHER" id="PTHR30413:SF8">
    <property type="entry name" value="TRANSPORT PERMEASE PROTEIN"/>
    <property type="match status" value="1"/>
</dbReference>
<evidence type="ECO:0000256" key="3">
    <source>
        <dbReference type="ARBA" id="ARBA00022448"/>
    </source>
</evidence>
<evidence type="ECO:0000256" key="8">
    <source>
        <dbReference type="ARBA" id="ARBA00023136"/>
    </source>
</evidence>
<comment type="similarity">
    <text evidence="2 10">Belongs to the ABC-2 integral membrane protein family.</text>
</comment>
<feature type="transmembrane region" description="Helical" evidence="10">
    <location>
        <begin position="102"/>
        <end position="123"/>
    </location>
</feature>
<feature type="transmembrane region" description="Helical" evidence="10">
    <location>
        <begin position="169"/>
        <end position="185"/>
    </location>
</feature>
<keyword evidence="13" id="KW-1185">Reference proteome</keyword>
<gene>
    <name evidence="12" type="ORF">Cba03nite_38630</name>
</gene>
<keyword evidence="6 10" id="KW-0812">Transmembrane</keyword>
<dbReference type="Pfam" id="PF01061">
    <property type="entry name" value="ABC2_membrane"/>
    <property type="match status" value="1"/>
</dbReference>
<sequence length="256" mass="28777">MLRLLVQRDLTVKYQQSVLGYLWSLIEPLTMAAIYYFIFGVLYGGGRDGMSGTDYIMFILSGIFAWMWANSAISESTSALVSQARMITTIKVPREIFPLGRVIGRFAEYVAGLPILILGAVIFKADFGWHTLYALPLAVIVQAIFLVGISLMLSALNVMLRDVERFMRLALRILFYAAPIIYPLSQVTNSDMPQWVKIVYQADPLVGIFQLHHAAWFANEWPSPALLATSIGGSLLVFLFGWLMFRKLEPSVLKEL</sequence>
<evidence type="ECO:0000256" key="5">
    <source>
        <dbReference type="ARBA" id="ARBA00022519"/>
    </source>
</evidence>
<keyword evidence="3 10" id="KW-0813">Transport</keyword>
<comment type="caution">
    <text evidence="12">The sequence shown here is derived from an EMBL/GenBank/DDBJ whole genome shotgun (WGS) entry which is preliminary data.</text>
</comment>
<dbReference type="PRINTS" id="PR00164">
    <property type="entry name" value="ABC2TRNSPORT"/>
</dbReference>
<dbReference type="EMBL" id="BONF01000020">
    <property type="protein sequence ID" value="GIF82514.1"/>
    <property type="molecule type" value="Genomic_DNA"/>
</dbReference>
<evidence type="ECO:0000259" key="11">
    <source>
        <dbReference type="PROSITE" id="PS51012"/>
    </source>
</evidence>
<keyword evidence="4 10" id="KW-1003">Cell membrane</keyword>
<keyword evidence="5" id="KW-0997">Cell inner membrane</keyword>
<proteinExistence type="inferred from homology"/>
<dbReference type="InterPro" id="IPR047817">
    <property type="entry name" value="ABC2_TM_bact-type"/>
</dbReference>
<evidence type="ECO:0000256" key="9">
    <source>
        <dbReference type="ARBA" id="ARBA00023251"/>
    </source>
</evidence>
<evidence type="ECO:0000256" key="4">
    <source>
        <dbReference type="ARBA" id="ARBA00022475"/>
    </source>
</evidence>
<dbReference type="GO" id="GO:0046677">
    <property type="term" value="P:response to antibiotic"/>
    <property type="evidence" value="ECO:0007669"/>
    <property type="project" value="UniProtKB-KW"/>
</dbReference>
<dbReference type="PANTHER" id="PTHR30413">
    <property type="entry name" value="INNER MEMBRANE TRANSPORT PERMEASE"/>
    <property type="match status" value="1"/>
</dbReference>
<evidence type="ECO:0000256" key="2">
    <source>
        <dbReference type="ARBA" id="ARBA00007783"/>
    </source>
</evidence>
<dbReference type="GO" id="GO:0015920">
    <property type="term" value="P:lipopolysaccharide transport"/>
    <property type="evidence" value="ECO:0007669"/>
    <property type="project" value="TreeGrafter"/>
</dbReference>
<evidence type="ECO:0000313" key="13">
    <source>
        <dbReference type="Proteomes" id="UP000601223"/>
    </source>
</evidence>
<feature type="transmembrane region" description="Helical" evidence="10">
    <location>
        <begin position="135"/>
        <end position="157"/>
    </location>
</feature>
<dbReference type="GO" id="GO:0140359">
    <property type="term" value="F:ABC-type transporter activity"/>
    <property type="evidence" value="ECO:0007669"/>
    <property type="project" value="InterPro"/>
</dbReference>
<feature type="transmembrane region" description="Helical" evidence="10">
    <location>
        <begin position="55"/>
        <end position="81"/>
    </location>
</feature>
<dbReference type="InterPro" id="IPR013525">
    <property type="entry name" value="ABC2_TM"/>
</dbReference>
<organism evidence="12 13">
    <name type="scientific">Catellatospora bangladeshensis</name>
    <dbReference type="NCBI Taxonomy" id="310355"/>
    <lineage>
        <taxon>Bacteria</taxon>
        <taxon>Bacillati</taxon>
        <taxon>Actinomycetota</taxon>
        <taxon>Actinomycetes</taxon>
        <taxon>Micromonosporales</taxon>
        <taxon>Micromonosporaceae</taxon>
        <taxon>Catellatospora</taxon>
    </lineage>
</organism>
<keyword evidence="9" id="KW-0046">Antibiotic resistance</keyword>
<dbReference type="Proteomes" id="UP000601223">
    <property type="component" value="Unassembled WGS sequence"/>
</dbReference>
<protein>
    <recommendedName>
        <fullName evidence="10">Transport permease protein</fullName>
    </recommendedName>
</protein>
<dbReference type="InterPro" id="IPR000412">
    <property type="entry name" value="ABC_2_transport"/>
</dbReference>
<keyword evidence="8 10" id="KW-0472">Membrane</keyword>
<reference evidence="12 13" key="1">
    <citation type="submission" date="2021-01" db="EMBL/GenBank/DDBJ databases">
        <title>Whole genome shotgun sequence of Catellatospora bangladeshensis NBRC 107357.</title>
        <authorList>
            <person name="Komaki H."/>
            <person name="Tamura T."/>
        </authorList>
    </citation>
    <scope>NUCLEOTIDE SEQUENCE [LARGE SCALE GENOMIC DNA]</scope>
    <source>
        <strain evidence="12 13">NBRC 107357</strain>
    </source>
</reference>
<feature type="transmembrane region" description="Helical" evidence="10">
    <location>
        <begin position="225"/>
        <end position="245"/>
    </location>
</feature>
<evidence type="ECO:0000313" key="12">
    <source>
        <dbReference type="EMBL" id="GIF82514.1"/>
    </source>
</evidence>
<keyword evidence="7 10" id="KW-1133">Transmembrane helix</keyword>
<evidence type="ECO:0000256" key="7">
    <source>
        <dbReference type="ARBA" id="ARBA00022989"/>
    </source>
</evidence>
<evidence type="ECO:0000256" key="1">
    <source>
        <dbReference type="ARBA" id="ARBA00004429"/>
    </source>
</evidence>
<comment type="subcellular location">
    <subcellularLocation>
        <location evidence="1">Cell inner membrane</location>
        <topology evidence="1">Multi-pass membrane protein</topology>
    </subcellularLocation>
    <subcellularLocation>
        <location evidence="10">Cell membrane</location>
        <topology evidence="10">Multi-pass membrane protein</topology>
    </subcellularLocation>
</comment>
<dbReference type="AlphaFoldDB" id="A0A8J3JH43"/>
<dbReference type="GO" id="GO:0043190">
    <property type="term" value="C:ATP-binding cassette (ABC) transporter complex"/>
    <property type="evidence" value="ECO:0007669"/>
    <property type="project" value="InterPro"/>
</dbReference>
<evidence type="ECO:0000256" key="6">
    <source>
        <dbReference type="ARBA" id="ARBA00022692"/>
    </source>
</evidence>
<feature type="domain" description="ABC transmembrane type-2" evidence="11">
    <location>
        <begin position="19"/>
        <end position="248"/>
    </location>
</feature>
<dbReference type="PROSITE" id="PS51012">
    <property type="entry name" value="ABC_TM2"/>
    <property type="match status" value="1"/>
</dbReference>
<evidence type="ECO:0000256" key="10">
    <source>
        <dbReference type="RuleBase" id="RU361157"/>
    </source>
</evidence>